<evidence type="ECO:0000256" key="2">
    <source>
        <dbReference type="ARBA" id="ARBA00023015"/>
    </source>
</evidence>
<dbReference type="PANTHER" id="PTHR31442:SF29">
    <property type="entry name" value="HOMEODOMAIN-LIKE SUPERFAMILY PROTEIN"/>
    <property type="match status" value="1"/>
</dbReference>
<evidence type="ECO:0008006" key="8">
    <source>
        <dbReference type="Google" id="ProtNLM"/>
    </source>
</evidence>
<dbReference type="Gene3D" id="1.10.10.60">
    <property type="entry name" value="Homeodomain-like"/>
    <property type="match status" value="1"/>
</dbReference>
<dbReference type="InterPro" id="IPR009057">
    <property type="entry name" value="Homeodomain-like_sf"/>
</dbReference>
<name>A0A9R1XGF5_LACSA</name>
<dbReference type="SUPFAM" id="SSF46689">
    <property type="entry name" value="Homeodomain-like"/>
    <property type="match status" value="1"/>
</dbReference>
<dbReference type="InterPro" id="IPR006447">
    <property type="entry name" value="Myb_dom_plants"/>
</dbReference>
<evidence type="ECO:0000256" key="4">
    <source>
        <dbReference type="ARBA" id="ARBA00023242"/>
    </source>
</evidence>
<comment type="caution">
    <text evidence="6">The sequence shown here is derived from an EMBL/GenBank/DDBJ whole genome shotgun (WGS) entry which is preliminary data.</text>
</comment>
<gene>
    <name evidence="6" type="ORF">LSAT_V11C400164440</name>
</gene>
<keyword evidence="2" id="KW-0805">Transcription regulation</keyword>
<dbReference type="GO" id="GO:0005634">
    <property type="term" value="C:nucleus"/>
    <property type="evidence" value="ECO:0000318"/>
    <property type="project" value="GO_Central"/>
</dbReference>
<keyword evidence="7" id="KW-1185">Reference proteome</keyword>
<feature type="region of interest" description="Disordered" evidence="5">
    <location>
        <begin position="77"/>
        <end position="101"/>
    </location>
</feature>
<dbReference type="PANTHER" id="PTHR31442">
    <property type="entry name" value="HOMEODOMAIN-LIKE SUPERFAMILY PROTEIN-RELATED"/>
    <property type="match status" value="1"/>
</dbReference>
<dbReference type="AlphaFoldDB" id="A0A9R1XGF5"/>
<keyword evidence="4" id="KW-0539">Nucleus</keyword>
<proteinExistence type="predicted"/>
<dbReference type="EMBL" id="NBSK02000004">
    <property type="protein sequence ID" value="KAJ0211674.1"/>
    <property type="molecule type" value="Genomic_DNA"/>
</dbReference>
<accession>A0A9R1XGF5</accession>
<evidence type="ECO:0000256" key="3">
    <source>
        <dbReference type="ARBA" id="ARBA00023163"/>
    </source>
</evidence>
<protein>
    <recommendedName>
        <fullName evidence="8">HTH myb-type domain-containing protein</fullName>
    </recommendedName>
</protein>
<reference evidence="6 7" key="1">
    <citation type="journal article" date="2017" name="Nat. Commun.">
        <title>Genome assembly with in vitro proximity ligation data and whole-genome triplication in lettuce.</title>
        <authorList>
            <person name="Reyes-Chin-Wo S."/>
            <person name="Wang Z."/>
            <person name="Yang X."/>
            <person name="Kozik A."/>
            <person name="Arikit S."/>
            <person name="Song C."/>
            <person name="Xia L."/>
            <person name="Froenicke L."/>
            <person name="Lavelle D.O."/>
            <person name="Truco M.J."/>
            <person name="Xia R."/>
            <person name="Zhu S."/>
            <person name="Xu C."/>
            <person name="Xu H."/>
            <person name="Xu X."/>
            <person name="Cox K."/>
            <person name="Korf I."/>
            <person name="Meyers B.C."/>
            <person name="Michelmore R.W."/>
        </authorList>
    </citation>
    <scope>NUCLEOTIDE SEQUENCE [LARGE SCALE GENOMIC DNA]</scope>
    <source>
        <strain evidence="7">cv. Salinas</strain>
        <tissue evidence="6">Seedlings</tissue>
    </source>
</reference>
<comment type="subcellular location">
    <subcellularLocation>
        <location evidence="1">Nucleus</location>
    </subcellularLocation>
</comment>
<evidence type="ECO:0000256" key="5">
    <source>
        <dbReference type="SAM" id="MobiDB-lite"/>
    </source>
</evidence>
<dbReference type="Proteomes" id="UP000235145">
    <property type="component" value="Unassembled WGS sequence"/>
</dbReference>
<dbReference type="GO" id="GO:0003700">
    <property type="term" value="F:DNA-binding transcription factor activity"/>
    <property type="evidence" value="ECO:0000318"/>
    <property type="project" value="GO_Central"/>
</dbReference>
<dbReference type="InterPro" id="IPR044841">
    <property type="entry name" value="LUX/BOA-like"/>
</dbReference>
<keyword evidence="3" id="KW-0804">Transcription</keyword>
<dbReference type="GO" id="GO:0003677">
    <property type="term" value="F:DNA binding"/>
    <property type="evidence" value="ECO:0007669"/>
    <property type="project" value="InterPro"/>
</dbReference>
<sequence length="202" mass="22758">MKVFLNPKFLQSLNTTPKLLSRAFNSLRSFQFTYQFTAMGEEVRITDFNVSGGDDNDRVSEWETVVEAKDTVDLTQDNSDSRRLQRVDSGGASGGAVGEADSALRADDSSITLLKRIRLVWTPQLHKRFVEIVGHLGVKNVVTKMIMQMMNVEGLTRENVASHLQKYRLYVKRMHGSSNEGPYSSNPLFTSAIVPKRFHDSK</sequence>
<evidence type="ECO:0000313" key="6">
    <source>
        <dbReference type="EMBL" id="KAJ0211674.1"/>
    </source>
</evidence>
<organism evidence="6 7">
    <name type="scientific">Lactuca sativa</name>
    <name type="common">Garden lettuce</name>
    <dbReference type="NCBI Taxonomy" id="4236"/>
    <lineage>
        <taxon>Eukaryota</taxon>
        <taxon>Viridiplantae</taxon>
        <taxon>Streptophyta</taxon>
        <taxon>Embryophyta</taxon>
        <taxon>Tracheophyta</taxon>
        <taxon>Spermatophyta</taxon>
        <taxon>Magnoliopsida</taxon>
        <taxon>eudicotyledons</taxon>
        <taxon>Gunneridae</taxon>
        <taxon>Pentapetalae</taxon>
        <taxon>asterids</taxon>
        <taxon>campanulids</taxon>
        <taxon>Asterales</taxon>
        <taxon>Asteraceae</taxon>
        <taxon>Cichorioideae</taxon>
        <taxon>Cichorieae</taxon>
        <taxon>Lactucinae</taxon>
        <taxon>Lactuca</taxon>
    </lineage>
</organism>
<dbReference type="NCBIfam" id="TIGR01557">
    <property type="entry name" value="myb_SHAQKYF"/>
    <property type="match status" value="1"/>
</dbReference>
<evidence type="ECO:0000313" key="7">
    <source>
        <dbReference type="Proteomes" id="UP000235145"/>
    </source>
</evidence>
<evidence type="ECO:0000256" key="1">
    <source>
        <dbReference type="ARBA" id="ARBA00004123"/>
    </source>
</evidence>
<dbReference type="FunFam" id="1.10.10.60:FF:000007">
    <property type="entry name" value="Two-component response regulator"/>
    <property type="match status" value="1"/>
</dbReference>